<keyword evidence="4 10" id="KW-0812">Transmembrane</keyword>
<keyword evidence="3 10" id="KW-0808">Transferase</keyword>
<evidence type="ECO:0000313" key="11">
    <source>
        <dbReference type="EMBL" id="OQV14696.1"/>
    </source>
</evidence>
<dbReference type="InterPro" id="IPR008428">
    <property type="entry name" value="Chond_GalNAc"/>
</dbReference>
<comment type="similarity">
    <text evidence="2 10">Belongs to the chondroitin N-acetylgalactosaminyltransferase family.</text>
</comment>
<evidence type="ECO:0000256" key="9">
    <source>
        <dbReference type="ARBA" id="ARBA00023180"/>
    </source>
</evidence>
<dbReference type="OrthoDB" id="431432at2759"/>
<dbReference type="InterPro" id="IPR029044">
    <property type="entry name" value="Nucleotide-diphossugar_trans"/>
</dbReference>
<comment type="caution">
    <text evidence="11">The sequence shown here is derived from an EMBL/GenBank/DDBJ whole genome shotgun (WGS) entry which is preliminary data.</text>
</comment>
<reference evidence="12" key="1">
    <citation type="submission" date="2017-01" db="EMBL/GenBank/DDBJ databases">
        <title>Comparative genomics of anhydrobiosis in the tardigrade Hypsibius dujardini.</title>
        <authorList>
            <person name="Yoshida Y."/>
            <person name="Koutsovoulos G."/>
            <person name="Laetsch D."/>
            <person name="Stevens L."/>
            <person name="Kumar S."/>
            <person name="Horikawa D."/>
            <person name="Ishino K."/>
            <person name="Komine S."/>
            <person name="Tomita M."/>
            <person name="Blaxter M."/>
            <person name="Arakawa K."/>
        </authorList>
    </citation>
    <scope>NUCLEOTIDE SEQUENCE [LARGE SCALE GENOMIC DNA]</scope>
    <source>
        <strain evidence="12">Z151</strain>
    </source>
</reference>
<dbReference type="SUPFAM" id="SSF53448">
    <property type="entry name" value="Nucleotide-diphospho-sugar transferases"/>
    <property type="match status" value="2"/>
</dbReference>
<dbReference type="Gene3D" id="3.90.550.10">
    <property type="entry name" value="Spore Coat Polysaccharide Biosynthesis Protein SpsA, Chain A"/>
    <property type="match status" value="1"/>
</dbReference>
<dbReference type="PANTHER" id="PTHR12369:SF11">
    <property type="entry name" value="HEXOSYLTRANSFERASE"/>
    <property type="match status" value="1"/>
</dbReference>
<dbReference type="Pfam" id="PF05679">
    <property type="entry name" value="CHGN"/>
    <property type="match status" value="1"/>
</dbReference>
<evidence type="ECO:0000256" key="2">
    <source>
        <dbReference type="ARBA" id="ARBA00009239"/>
    </source>
</evidence>
<dbReference type="GO" id="GO:0032580">
    <property type="term" value="C:Golgi cisterna membrane"/>
    <property type="evidence" value="ECO:0007669"/>
    <property type="project" value="UniProtKB-SubCell"/>
</dbReference>
<evidence type="ECO:0000256" key="3">
    <source>
        <dbReference type="ARBA" id="ARBA00022679"/>
    </source>
</evidence>
<protein>
    <recommendedName>
        <fullName evidence="10">Hexosyltransferase</fullName>
        <ecNumber evidence="10">2.4.1.-</ecNumber>
    </recommendedName>
</protein>
<gene>
    <name evidence="11" type="ORF">BV898_11071</name>
</gene>
<evidence type="ECO:0000256" key="6">
    <source>
        <dbReference type="ARBA" id="ARBA00022989"/>
    </source>
</evidence>
<keyword evidence="8 10" id="KW-0472">Membrane</keyword>
<dbReference type="InterPro" id="IPR051227">
    <property type="entry name" value="CS_glycosyltransferase"/>
</dbReference>
<keyword evidence="7 10" id="KW-0333">Golgi apparatus</keyword>
<keyword evidence="5 10" id="KW-0735">Signal-anchor</keyword>
<keyword evidence="9" id="KW-0325">Glycoprotein</keyword>
<proteinExistence type="inferred from homology"/>
<organism evidence="11 12">
    <name type="scientific">Hypsibius exemplaris</name>
    <name type="common">Freshwater tardigrade</name>
    <dbReference type="NCBI Taxonomy" id="2072580"/>
    <lineage>
        <taxon>Eukaryota</taxon>
        <taxon>Metazoa</taxon>
        <taxon>Ecdysozoa</taxon>
        <taxon>Tardigrada</taxon>
        <taxon>Eutardigrada</taxon>
        <taxon>Parachela</taxon>
        <taxon>Hypsibioidea</taxon>
        <taxon>Hypsibiidae</taxon>
        <taxon>Hypsibius</taxon>
    </lineage>
</organism>
<dbReference type="AlphaFoldDB" id="A0A1W0WHM2"/>
<evidence type="ECO:0000256" key="7">
    <source>
        <dbReference type="ARBA" id="ARBA00023034"/>
    </source>
</evidence>
<feature type="transmembrane region" description="Helical" evidence="10">
    <location>
        <begin position="9"/>
        <end position="27"/>
    </location>
</feature>
<evidence type="ECO:0000256" key="1">
    <source>
        <dbReference type="ARBA" id="ARBA00004447"/>
    </source>
</evidence>
<comment type="subcellular location">
    <subcellularLocation>
        <location evidence="1 10">Golgi apparatus</location>
        <location evidence="1 10">Golgi stack membrane</location>
        <topology evidence="1 10">Single-pass type II membrane protein</topology>
    </subcellularLocation>
</comment>
<dbReference type="GO" id="GO:0047238">
    <property type="term" value="F:glucuronosyl-N-acetylgalactosaminyl-proteoglycan 4-beta-N-acetylgalactosaminyltransferase activity"/>
    <property type="evidence" value="ECO:0007669"/>
    <property type="project" value="TreeGrafter"/>
</dbReference>
<keyword evidence="12" id="KW-1185">Reference proteome</keyword>
<dbReference type="FunFam" id="3.90.550.50:FF:000004">
    <property type="entry name" value="Hexosyltransferase"/>
    <property type="match status" value="1"/>
</dbReference>
<evidence type="ECO:0000256" key="8">
    <source>
        <dbReference type="ARBA" id="ARBA00023136"/>
    </source>
</evidence>
<sequence length="791" mass="89420">MRLARVWDLTVRLLIGGFIGYLIFYLLDRNLSPCLSDMFQGSSGEPVPPASAGKSVPIDGKSKSPSRLLFVGVMTAAKFLDTRALSVYRTWGQKLPGQMAFFSSEGSTSSYPDLPLIALPGVTDAYPPQKKSFLMLKYMHDHLLDDFEWFMRADDDVFVRGDKMEDFLRSLNSSKPLFIGQAGMGNKDEFGMLSLAPGENFCMGGPGIIISREVLRRMAPNIQYCLKHLYSTHEDVEVGRCIRKFAGVPCAWSYEMQTIFYHNGSGSLAFTRDLHSKEVHRAITLHPVKTSQHLYRIQNYYNALKGSILRQEVVGLQRDVNDMNTFLYEKTDSALARPNLYRFRPQHPDEVLEWEFFSKTLYSHLDYNPRRSPKFSMKWALNDLIMQMMDSINRYSKQRGRIIDFKDLLYGFQRVDPLHAVHYVLDLHLVYRRYTGRKMTAPVRRHAHLEQAFGPLQLVEEQNCLGTGPAVYDLKRDFGDIIRYYSGGAGNFAKNSLSDEEYDCAVAAGNVTVHFIVPISGRLETLSRFLTVMEHVCFSRNESVSLTLMHFAQGLSSDGIAGKVRELKGRFPSHLIELVELAGNFSRARALQEGAARFLPNSLLFFVDVDMAFEGGLLHRVRRSTKLHRMVYYPVVFSQYDPKTNTETLENAFHLTEDNGYWRQFGYGIASMYRADFDAVGGFDLNITGWGKEDVDLFERFIKHGEGDTRFTVFRAVDPGLVHIYHPIICDAALSDAQLVMCLGTRAASVSGGRTLARSLLNDTEMLNAGWSGFTGSSALDSQTTTMPSAH</sequence>
<accession>A0A1W0WHM2</accession>
<dbReference type="EMBL" id="MTYJ01000100">
    <property type="protein sequence ID" value="OQV14696.1"/>
    <property type="molecule type" value="Genomic_DNA"/>
</dbReference>
<dbReference type="Gene3D" id="3.90.550.50">
    <property type="match status" value="1"/>
</dbReference>
<evidence type="ECO:0000313" key="12">
    <source>
        <dbReference type="Proteomes" id="UP000192578"/>
    </source>
</evidence>
<name>A0A1W0WHM2_HYPEX</name>
<evidence type="ECO:0000256" key="5">
    <source>
        <dbReference type="ARBA" id="ARBA00022968"/>
    </source>
</evidence>
<dbReference type="PANTHER" id="PTHR12369">
    <property type="entry name" value="CHONDROITIN SYNTHASE"/>
    <property type="match status" value="1"/>
</dbReference>
<evidence type="ECO:0000256" key="4">
    <source>
        <dbReference type="ARBA" id="ARBA00022692"/>
    </source>
</evidence>
<dbReference type="Proteomes" id="UP000192578">
    <property type="component" value="Unassembled WGS sequence"/>
</dbReference>
<dbReference type="EC" id="2.4.1.-" evidence="10"/>
<evidence type="ECO:0000256" key="10">
    <source>
        <dbReference type="RuleBase" id="RU364016"/>
    </source>
</evidence>
<keyword evidence="6 10" id="KW-1133">Transmembrane helix</keyword>